<protein>
    <submittedName>
        <fullName evidence="1">Uncharacterized protein</fullName>
    </submittedName>
</protein>
<feature type="non-terminal residue" evidence="1">
    <location>
        <position position="78"/>
    </location>
</feature>
<evidence type="ECO:0000313" key="1">
    <source>
        <dbReference type="EMBL" id="KAF5825305.1"/>
    </source>
</evidence>
<keyword evidence="2" id="KW-1185">Reference proteome</keyword>
<comment type="caution">
    <text evidence="1">The sequence shown here is derived from an EMBL/GenBank/DDBJ whole genome shotgun (WGS) entry which is preliminary data.</text>
</comment>
<gene>
    <name evidence="1" type="ORF">DUNSADRAFT_11859</name>
</gene>
<dbReference type="Proteomes" id="UP000815325">
    <property type="component" value="Unassembled WGS sequence"/>
</dbReference>
<proteinExistence type="predicted"/>
<sequence length="78" mass="8904">MQERNDPENGLANGDQGIVKHVTFGEDKMKRLVFNVIVDFPQASEKAKRKPVRYVASSKWDLETHLKQAWGISVHKAQ</sequence>
<organism evidence="1 2">
    <name type="scientific">Dunaliella salina</name>
    <name type="common">Green alga</name>
    <name type="synonym">Protococcus salinus</name>
    <dbReference type="NCBI Taxonomy" id="3046"/>
    <lineage>
        <taxon>Eukaryota</taxon>
        <taxon>Viridiplantae</taxon>
        <taxon>Chlorophyta</taxon>
        <taxon>core chlorophytes</taxon>
        <taxon>Chlorophyceae</taxon>
        <taxon>CS clade</taxon>
        <taxon>Chlamydomonadales</taxon>
        <taxon>Dunaliellaceae</taxon>
        <taxon>Dunaliella</taxon>
    </lineage>
</organism>
<dbReference type="EMBL" id="MU073897">
    <property type="protein sequence ID" value="KAF5825305.1"/>
    <property type="molecule type" value="Genomic_DNA"/>
</dbReference>
<evidence type="ECO:0000313" key="2">
    <source>
        <dbReference type="Proteomes" id="UP000815325"/>
    </source>
</evidence>
<accession>A0ABQ7FRT3</accession>
<reference evidence="1" key="1">
    <citation type="submission" date="2017-08" db="EMBL/GenBank/DDBJ databases">
        <authorList>
            <person name="Polle J.E."/>
            <person name="Barry K."/>
            <person name="Cushman J."/>
            <person name="Schmutz J."/>
            <person name="Tran D."/>
            <person name="Hathwaick L.T."/>
            <person name="Yim W.C."/>
            <person name="Jenkins J."/>
            <person name="Mckie-Krisberg Z.M."/>
            <person name="Prochnik S."/>
            <person name="Lindquist E."/>
            <person name="Dockter R.B."/>
            <person name="Adam C."/>
            <person name="Molina H."/>
            <person name="Bunkerborg J."/>
            <person name="Jin E."/>
            <person name="Buchheim M."/>
            <person name="Magnuson J."/>
        </authorList>
    </citation>
    <scope>NUCLEOTIDE SEQUENCE</scope>
    <source>
        <strain evidence="1">CCAP 19/18</strain>
    </source>
</reference>
<dbReference type="Gene3D" id="2.30.30.940">
    <property type="match status" value="1"/>
</dbReference>
<name>A0ABQ7FRT3_DUNSA</name>